<comment type="similarity">
    <text evidence="4 12">Belongs to the class-III pyridoxal-phosphate-dependent aminotransferase family.</text>
</comment>
<organism evidence="14 15">
    <name type="scientific">Amycolatopsis coloradensis</name>
    <dbReference type="NCBI Taxonomy" id="76021"/>
    <lineage>
        <taxon>Bacteria</taxon>
        <taxon>Bacillati</taxon>
        <taxon>Actinomycetota</taxon>
        <taxon>Actinomycetes</taxon>
        <taxon>Pseudonocardiales</taxon>
        <taxon>Pseudonocardiaceae</taxon>
        <taxon>Amycolatopsis</taxon>
    </lineage>
</organism>
<dbReference type="STRING" id="76021.BS329_10010"/>
<comment type="cofactor">
    <cofactor evidence="1 13">
        <name>pyridoxal 5'-phosphate</name>
        <dbReference type="ChEBI" id="CHEBI:597326"/>
    </cofactor>
</comment>
<evidence type="ECO:0000256" key="8">
    <source>
        <dbReference type="ARBA" id="ARBA00022679"/>
    </source>
</evidence>
<evidence type="ECO:0000313" key="15">
    <source>
        <dbReference type="Proteomes" id="UP000187486"/>
    </source>
</evidence>
<comment type="function">
    <text evidence="2 13">Catalyzes reversively the conversion of L-aspartate beta-semialdehyde (ASA) to L-2,4-diaminobutyrate (DABA) by transamination with L-glutamate.</text>
</comment>
<dbReference type="OrthoDB" id="9801052at2"/>
<keyword evidence="10" id="KW-0045">Antibiotic biosynthesis</keyword>
<dbReference type="PIRSF" id="PIRSF000521">
    <property type="entry name" value="Transaminase_4ab_Lys_Orn"/>
    <property type="match status" value="1"/>
</dbReference>
<dbReference type="GO" id="GO:0017000">
    <property type="term" value="P:antibiotic biosynthetic process"/>
    <property type="evidence" value="ECO:0007669"/>
    <property type="project" value="UniProtKB-KW"/>
</dbReference>
<comment type="pathway">
    <text evidence="3 13">Amine and polyamine biosynthesis; ectoine biosynthesis; L-ectoine from L-aspartate 4-semialdehyde: step 1/3.</text>
</comment>
<dbReference type="RefSeq" id="WP_076158486.1">
    <property type="nucleotide sequence ID" value="NZ_JBEZVB010000012.1"/>
</dbReference>
<evidence type="ECO:0000256" key="7">
    <source>
        <dbReference type="ARBA" id="ARBA00022576"/>
    </source>
</evidence>
<evidence type="ECO:0000256" key="6">
    <source>
        <dbReference type="ARBA" id="ARBA00014798"/>
    </source>
</evidence>
<dbReference type="InterPro" id="IPR015424">
    <property type="entry name" value="PyrdxlP-dep_Trfase"/>
</dbReference>
<dbReference type="UniPathway" id="UPA00067">
    <property type="reaction ID" value="UER00121"/>
</dbReference>
<dbReference type="InterPro" id="IPR004637">
    <property type="entry name" value="Dat"/>
</dbReference>
<dbReference type="GO" id="GO:0047307">
    <property type="term" value="F:diaminobutyrate-pyruvate transaminase activity"/>
    <property type="evidence" value="ECO:0007669"/>
    <property type="project" value="InterPro"/>
</dbReference>
<dbReference type="GO" id="GO:0030170">
    <property type="term" value="F:pyridoxal phosphate binding"/>
    <property type="evidence" value="ECO:0007669"/>
    <property type="project" value="InterPro"/>
</dbReference>
<evidence type="ECO:0000256" key="4">
    <source>
        <dbReference type="ARBA" id="ARBA00008954"/>
    </source>
</evidence>
<dbReference type="InterPro" id="IPR012773">
    <property type="entry name" value="Ectoine_EctB"/>
</dbReference>
<dbReference type="EMBL" id="MQUQ01000005">
    <property type="protein sequence ID" value="OLZ53154.1"/>
    <property type="molecule type" value="Genomic_DNA"/>
</dbReference>
<dbReference type="Gene3D" id="3.90.1150.10">
    <property type="entry name" value="Aspartate Aminotransferase, domain 1"/>
    <property type="match status" value="1"/>
</dbReference>
<dbReference type="Proteomes" id="UP000187486">
    <property type="component" value="Unassembled WGS sequence"/>
</dbReference>
<dbReference type="NCBIfam" id="TIGR02407">
    <property type="entry name" value="ectoine_ectB"/>
    <property type="match status" value="1"/>
</dbReference>
<dbReference type="NCBIfam" id="TIGR00709">
    <property type="entry name" value="dat"/>
    <property type="match status" value="1"/>
</dbReference>
<dbReference type="EC" id="2.6.1.76" evidence="5 13"/>
<gene>
    <name evidence="14" type="ORF">BS329_10010</name>
</gene>
<proteinExistence type="inferred from homology"/>
<keyword evidence="9 12" id="KW-0663">Pyridoxal phosphate</keyword>
<dbReference type="InterPro" id="IPR015421">
    <property type="entry name" value="PyrdxlP-dep_Trfase_major"/>
</dbReference>
<evidence type="ECO:0000256" key="9">
    <source>
        <dbReference type="ARBA" id="ARBA00022898"/>
    </source>
</evidence>
<dbReference type="GO" id="GO:0019491">
    <property type="term" value="P:ectoine biosynthetic process"/>
    <property type="evidence" value="ECO:0007669"/>
    <property type="project" value="UniProtKB-UniPathway"/>
</dbReference>
<keyword evidence="8 13" id="KW-0808">Transferase</keyword>
<protein>
    <recommendedName>
        <fullName evidence="6 13">Diaminobutyrate--2-oxoglutarate transaminase</fullName>
        <ecNumber evidence="5 13">2.6.1.76</ecNumber>
    </recommendedName>
    <alternativeName>
        <fullName evidence="13">DABA aminotransferase</fullName>
    </alternativeName>
</protein>
<comment type="caution">
    <text evidence="14">The sequence shown here is derived from an EMBL/GenBank/DDBJ whole genome shotgun (WGS) entry which is preliminary data.</text>
</comment>
<evidence type="ECO:0000256" key="1">
    <source>
        <dbReference type="ARBA" id="ARBA00001933"/>
    </source>
</evidence>
<dbReference type="InterPro" id="IPR015422">
    <property type="entry name" value="PyrdxlP-dep_Trfase_small"/>
</dbReference>
<dbReference type="SUPFAM" id="SSF53383">
    <property type="entry name" value="PLP-dependent transferases"/>
    <property type="match status" value="1"/>
</dbReference>
<comment type="catalytic activity">
    <reaction evidence="11 13">
        <text>L-2,4-diaminobutanoate + 2-oxoglutarate = L-aspartate 4-semialdehyde + L-glutamate</text>
        <dbReference type="Rhea" id="RHEA:11160"/>
        <dbReference type="ChEBI" id="CHEBI:16810"/>
        <dbReference type="ChEBI" id="CHEBI:29985"/>
        <dbReference type="ChEBI" id="CHEBI:58761"/>
        <dbReference type="ChEBI" id="CHEBI:537519"/>
        <dbReference type="EC" id="2.6.1.76"/>
    </reaction>
</comment>
<evidence type="ECO:0000256" key="5">
    <source>
        <dbReference type="ARBA" id="ARBA00013155"/>
    </source>
</evidence>
<dbReference type="GO" id="GO:0045303">
    <property type="term" value="F:diaminobutyrate-2-oxoglutarate transaminase activity"/>
    <property type="evidence" value="ECO:0007669"/>
    <property type="project" value="UniProtKB-EC"/>
</dbReference>
<evidence type="ECO:0000256" key="10">
    <source>
        <dbReference type="ARBA" id="ARBA00023194"/>
    </source>
</evidence>
<dbReference type="PANTHER" id="PTHR43552">
    <property type="entry name" value="DIAMINOBUTYRATE--2-OXOGLUTARATE AMINOTRANSFERASE"/>
    <property type="match status" value="1"/>
</dbReference>
<dbReference type="Pfam" id="PF00202">
    <property type="entry name" value="Aminotran_3"/>
    <property type="match status" value="1"/>
</dbReference>
<evidence type="ECO:0000313" key="14">
    <source>
        <dbReference type="EMBL" id="OLZ53154.1"/>
    </source>
</evidence>
<name>A0A1R0KVW1_9PSEU</name>
<dbReference type="Gene3D" id="3.40.640.10">
    <property type="entry name" value="Type I PLP-dependent aspartate aminotransferase-like (Major domain)"/>
    <property type="match status" value="1"/>
</dbReference>
<dbReference type="PANTHER" id="PTHR43552:SF2">
    <property type="entry name" value="DIAMINOBUTYRATE--2-OXOGLUTARATE TRANSAMINASE"/>
    <property type="match status" value="1"/>
</dbReference>
<evidence type="ECO:0000256" key="3">
    <source>
        <dbReference type="ARBA" id="ARBA00004946"/>
    </source>
</evidence>
<accession>A0A1R0KVW1</accession>
<dbReference type="PROSITE" id="PS00600">
    <property type="entry name" value="AA_TRANSFER_CLASS_3"/>
    <property type="match status" value="1"/>
</dbReference>
<evidence type="ECO:0000256" key="11">
    <source>
        <dbReference type="ARBA" id="ARBA00049111"/>
    </source>
</evidence>
<evidence type="ECO:0000256" key="13">
    <source>
        <dbReference type="RuleBase" id="RU365034"/>
    </source>
</evidence>
<dbReference type="AlphaFoldDB" id="A0A1R0KVW1"/>
<dbReference type="CDD" id="cd00610">
    <property type="entry name" value="OAT_like"/>
    <property type="match status" value="1"/>
</dbReference>
<keyword evidence="7 13" id="KW-0032">Aminotransferase</keyword>
<evidence type="ECO:0000256" key="2">
    <source>
        <dbReference type="ARBA" id="ARBA00002189"/>
    </source>
</evidence>
<evidence type="ECO:0000256" key="12">
    <source>
        <dbReference type="RuleBase" id="RU003560"/>
    </source>
</evidence>
<dbReference type="NCBIfam" id="NF006733">
    <property type="entry name" value="PRK09264.1"/>
    <property type="match status" value="1"/>
</dbReference>
<reference evidence="14 15" key="1">
    <citation type="submission" date="2016-01" db="EMBL/GenBank/DDBJ databases">
        <title>Amycolatopsis coloradensis genome sequencing and assembly.</title>
        <authorList>
            <person name="Mayilraj S."/>
        </authorList>
    </citation>
    <scope>NUCLEOTIDE SEQUENCE [LARGE SCALE GENOMIC DNA]</scope>
    <source>
        <strain evidence="14 15">DSM 44225</strain>
    </source>
</reference>
<dbReference type="InterPro" id="IPR005814">
    <property type="entry name" value="Aminotrans_3"/>
</dbReference>
<keyword evidence="15" id="KW-1185">Reference proteome</keyword>
<dbReference type="InterPro" id="IPR049704">
    <property type="entry name" value="Aminotrans_3_PPA_site"/>
</dbReference>
<sequence length="416" mass="44888">MSIFEELESEVRSYSRGWPVVFDRAQGSYLYDEDGKAYLDFFAGAGALNYGHNNPAIKRALIDYIARDGVTHALDMFTVAKRDFLETFKEKILAPRELDYKVVFPGPGGANAVEAALKLARKVTGKESVINFTNAFHGMTLGALSVTGNSMKRGGAGVPLVHATPMPYDNYFDGSIPDFLYFEKLLEDSGSGLNEPAAVIVEGVQGEGGINAARVEWLKALDDLCKKHGILLILDDVQMGCGRTGPFFSFEDAGIKPDIVCLSKSIGGYGIPMALTLIRPELDVWEPGEHNGTFRGISPAFVTATEALRVYWSDDELEKSTKAKGERIAAAFEGIVEAYPEANLLAKGRGLARGLEFADGDLAGKVCAAAFERGLLMETSGPDGEVMKLLPPLTLTDEELTKGLSIIDESIAAVLN</sequence>